<organism evidence="6 7">
    <name type="scientific">Rosistilla ulvae</name>
    <dbReference type="NCBI Taxonomy" id="1930277"/>
    <lineage>
        <taxon>Bacteria</taxon>
        <taxon>Pseudomonadati</taxon>
        <taxon>Planctomycetota</taxon>
        <taxon>Planctomycetia</taxon>
        <taxon>Pirellulales</taxon>
        <taxon>Pirellulaceae</taxon>
        <taxon>Rosistilla</taxon>
    </lineage>
</organism>
<dbReference type="InterPro" id="IPR011711">
    <property type="entry name" value="GntR_C"/>
</dbReference>
<sequence length="590" mass="64928">MCVVKKSLILSTVWAKFLSMIARNTIKLGRPVLLNASEKCYTALRRVLACGQLPAGSRLAEVEWSQRLGVQRAALREAMVLLTHDGLLNRRSTGGFFVPHPEEFDFRALRDARVAIEIGALQLTFAPGSPRRNLSRLERICDTMEELHRSGLTMEFNEADFRFHQTLLALAENETLNRLFSHSVQHFHSLSPITDEVRQKNEQLVMREHREILAHLKAGKPSDASKLLRTHITHTRKQRQGAFLPRGSVSVKTFRPCTLTSSPPFQSAPRFSLLEVYRRNFPMNRQRQAVPLRNGFTLVELLVVIAIIGILVGLLLPAVQAAREAARRMSCSSNYKQVALALHNHHDTFRKFPIGAGISGGCSGFTGAHRFSWGVHILPFMEQENRYDAIDFSVSQPVVHAPNFDPDTALGPVATFLCPSMPQSETMVNQGTSSIVLAYPRTEMAGVADSRDWRCNTSGTLGVRPRSDGDGILFGASETRLRDVIDGTSSTLMVGEITGDARGQSTSGFNANSYTIYAAFDTSTGINGPFTVPGGGIFDFRPQGFSSFHPGGAHFALADGSVRLFAETIDQVLLTGLTTRNGGEVVQVPE</sequence>
<dbReference type="Proteomes" id="UP000319557">
    <property type="component" value="Chromosome"/>
</dbReference>
<dbReference type="Gene3D" id="1.20.120.530">
    <property type="entry name" value="GntR ligand-binding domain-like"/>
    <property type="match status" value="1"/>
</dbReference>
<dbReference type="Pfam" id="PF00392">
    <property type="entry name" value="GntR"/>
    <property type="match status" value="1"/>
</dbReference>
<dbReference type="NCBIfam" id="TIGR02532">
    <property type="entry name" value="IV_pilin_GFxxxE"/>
    <property type="match status" value="1"/>
</dbReference>
<dbReference type="InterPro" id="IPR045584">
    <property type="entry name" value="Pilin-like"/>
</dbReference>
<evidence type="ECO:0000256" key="2">
    <source>
        <dbReference type="ARBA" id="ARBA00023125"/>
    </source>
</evidence>
<dbReference type="GO" id="GO:0003700">
    <property type="term" value="F:DNA-binding transcription factor activity"/>
    <property type="evidence" value="ECO:0007669"/>
    <property type="project" value="InterPro"/>
</dbReference>
<dbReference type="InterPro" id="IPR008920">
    <property type="entry name" value="TF_FadR/GntR_C"/>
</dbReference>
<dbReference type="SUPFAM" id="SSF54523">
    <property type="entry name" value="Pili subunits"/>
    <property type="match status" value="1"/>
</dbReference>
<dbReference type="AlphaFoldDB" id="A0A517LTP1"/>
<dbReference type="PANTHER" id="PTHR30093:SF2">
    <property type="entry name" value="TYPE II SECRETION SYSTEM PROTEIN H"/>
    <property type="match status" value="1"/>
</dbReference>
<keyword evidence="4" id="KW-0812">Transmembrane</keyword>
<gene>
    <name evidence="6" type="primary">lutR_1</name>
    <name evidence="6" type="ORF">EC9_01500</name>
</gene>
<evidence type="ECO:0000313" key="7">
    <source>
        <dbReference type="Proteomes" id="UP000319557"/>
    </source>
</evidence>
<keyword evidence="4" id="KW-0472">Membrane</keyword>
<dbReference type="GO" id="GO:0003677">
    <property type="term" value="F:DNA binding"/>
    <property type="evidence" value="ECO:0007669"/>
    <property type="project" value="UniProtKB-KW"/>
</dbReference>
<keyword evidence="7" id="KW-1185">Reference proteome</keyword>
<dbReference type="InterPro" id="IPR027558">
    <property type="entry name" value="Pre_pil_HX9DG_C"/>
</dbReference>
<dbReference type="InterPro" id="IPR000524">
    <property type="entry name" value="Tscrpt_reg_HTH_GntR"/>
</dbReference>
<keyword evidence="4" id="KW-1133">Transmembrane helix</keyword>
<keyword evidence="2" id="KW-0238">DNA-binding</keyword>
<dbReference type="Gene3D" id="1.10.10.10">
    <property type="entry name" value="Winged helix-like DNA-binding domain superfamily/Winged helix DNA-binding domain"/>
    <property type="match status" value="1"/>
</dbReference>
<feature type="domain" description="HTH gntR-type" evidence="5">
    <location>
        <begin position="34"/>
        <end position="101"/>
    </location>
</feature>
<dbReference type="KEGG" id="ruv:EC9_01500"/>
<protein>
    <submittedName>
        <fullName evidence="6">HTH-type transcriptional regulator LutR</fullName>
    </submittedName>
</protein>
<dbReference type="InterPro" id="IPR011453">
    <property type="entry name" value="DUF1559"/>
</dbReference>
<evidence type="ECO:0000259" key="5">
    <source>
        <dbReference type="PROSITE" id="PS50949"/>
    </source>
</evidence>
<dbReference type="InterPro" id="IPR012902">
    <property type="entry name" value="N_methyl_site"/>
</dbReference>
<dbReference type="SUPFAM" id="SSF48008">
    <property type="entry name" value="GntR ligand-binding domain-like"/>
    <property type="match status" value="1"/>
</dbReference>
<proteinExistence type="predicted"/>
<dbReference type="OrthoDB" id="248936at2"/>
<name>A0A517LTP1_9BACT</name>
<dbReference type="PROSITE" id="PS50949">
    <property type="entry name" value="HTH_GNTR"/>
    <property type="match status" value="1"/>
</dbReference>
<dbReference type="Pfam" id="PF07596">
    <property type="entry name" value="SBP_bac_10"/>
    <property type="match status" value="1"/>
</dbReference>
<evidence type="ECO:0000256" key="1">
    <source>
        <dbReference type="ARBA" id="ARBA00023015"/>
    </source>
</evidence>
<dbReference type="PANTHER" id="PTHR30093">
    <property type="entry name" value="GENERAL SECRETION PATHWAY PROTEIN G"/>
    <property type="match status" value="1"/>
</dbReference>
<evidence type="ECO:0000313" key="6">
    <source>
        <dbReference type="EMBL" id="QDS85992.1"/>
    </source>
</evidence>
<dbReference type="Pfam" id="PF07963">
    <property type="entry name" value="N_methyl"/>
    <property type="match status" value="1"/>
</dbReference>
<dbReference type="InterPro" id="IPR036388">
    <property type="entry name" value="WH-like_DNA-bd_sf"/>
</dbReference>
<dbReference type="NCBIfam" id="TIGR04294">
    <property type="entry name" value="pre_pil_HX9DG"/>
    <property type="match status" value="1"/>
</dbReference>
<evidence type="ECO:0000256" key="4">
    <source>
        <dbReference type="SAM" id="Phobius"/>
    </source>
</evidence>
<keyword evidence="3" id="KW-0804">Transcription</keyword>
<dbReference type="EMBL" id="CP036261">
    <property type="protein sequence ID" value="QDS85992.1"/>
    <property type="molecule type" value="Genomic_DNA"/>
</dbReference>
<accession>A0A517LTP1</accession>
<dbReference type="Pfam" id="PF07729">
    <property type="entry name" value="FCD"/>
    <property type="match status" value="1"/>
</dbReference>
<feature type="transmembrane region" description="Helical" evidence="4">
    <location>
        <begin position="295"/>
        <end position="319"/>
    </location>
</feature>
<dbReference type="SMART" id="SM00895">
    <property type="entry name" value="FCD"/>
    <property type="match status" value="1"/>
</dbReference>
<reference evidence="6 7" key="1">
    <citation type="submission" date="2019-02" db="EMBL/GenBank/DDBJ databases">
        <title>Deep-cultivation of Planctomycetes and their phenomic and genomic characterization uncovers novel biology.</title>
        <authorList>
            <person name="Wiegand S."/>
            <person name="Jogler M."/>
            <person name="Boedeker C."/>
            <person name="Pinto D."/>
            <person name="Vollmers J."/>
            <person name="Rivas-Marin E."/>
            <person name="Kohn T."/>
            <person name="Peeters S.H."/>
            <person name="Heuer A."/>
            <person name="Rast P."/>
            <person name="Oberbeckmann S."/>
            <person name="Bunk B."/>
            <person name="Jeske O."/>
            <person name="Meyerdierks A."/>
            <person name="Storesund J.E."/>
            <person name="Kallscheuer N."/>
            <person name="Luecker S."/>
            <person name="Lage O.M."/>
            <person name="Pohl T."/>
            <person name="Merkel B.J."/>
            <person name="Hornburger P."/>
            <person name="Mueller R.-W."/>
            <person name="Bruemmer F."/>
            <person name="Labrenz M."/>
            <person name="Spormann A.M."/>
            <person name="Op den Camp H."/>
            <person name="Overmann J."/>
            <person name="Amann R."/>
            <person name="Jetten M.S.M."/>
            <person name="Mascher T."/>
            <person name="Medema M.H."/>
            <person name="Devos D.P."/>
            <person name="Kaster A.-K."/>
            <person name="Ovreas L."/>
            <person name="Rohde M."/>
            <person name="Galperin M.Y."/>
            <person name="Jogler C."/>
        </authorList>
    </citation>
    <scope>NUCLEOTIDE SEQUENCE [LARGE SCALE GENOMIC DNA]</scope>
    <source>
        <strain evidence="6 7">EC9</strain>
    </source>
</reference>
<dbReference type="SMART" id="SM00345">
    <property type="entry name" value="HTH_GNTR"/>
    <property type="match status" value="1"/>
</dbReference>
<dbReference type="SUPFAM" id="SSF46785">
    <property type="entry name" value="Winged helix' DNA-binding domain"/>
    <property type="match status" value="1"/>
</dbReference>
<evidence type="ECO:0000256" key="3">
    <source>
        <dbReference type="ARBA" id="ARBA00023163"/>
    </source>
</evidence>
<dbReference type="InterPro" id="IPR036390">
    <property type="entry name" value="WH_DNA-bd_sf"/>
</dbReference>
<keyword evidence="1" id="KW-0805">Transcription regulation</keyword>
<dbReference type="Gene3D" id="3.30.700.10">
    <property type="entry name" value="Glycoprotein, Type 4 Pilin"/>
    <property type="match status" value="1"/>
</dbReference>